<organism evidence="2 3">
    <name type="scientific">Leptospira fainei serovar Hurstbridge str. BUT 6</name>
    <dbReference type="NCBI Taxonomy" id="1193011"/>
    <lineage>
        <taxon>Bacteria</taxon>
        <taxon>Pseudomonadati</taxon>
        <taxon>Spirochaetota</taxon>
        <taxon>Spirochaetia</taxon>
        <taxon>Leptospirales</taxon>
        <taxon>Leptospiraceae</taxon>
        <taxon>Leptospira</taxon>
    </lineage>
</organism>
<evidence type="ECO:0000313" key="3">
    <source>
        <dbReference type="Proteomes" id="UP000014540"/>
    </source>
</evidence>
<dbReference type="PANTHER" id="PTHR38731:SF1">
    <property type="entry name" value="FECR PROTEIN DOMAIN-CONTAINING PROTEIN"/>
    <property type="match status" value="1"/>
</dbReference>
<dbReference type="AlphaFoldDB" id="S3US85"/>
<proteinExistence type="predicted"/>
<dbReference type="RefSeq" id="WP_016549754.1">
    <property type="nucleotide sequence ID" value="NZ_AKWZ02000010.1"/>
</dbReference>
<gene>
    <name evidence="2" type="ORF">LEP1GSC058_3260</name>
</gene>
<dbReference type="InterPro" id="IPR006860">
    <property type="entry name" value="FecR"/>
</dbReference>
<dbReference type="EMBL" id="AKWZ02000010">
    <property type="protein sequence ID" value="EPG73266.1"/>
    <property type="molecule type" value="Genomic_DNA"/>
</dbReference>
<dbReference type="STRING" id="1193011.LEP1GSC058_3260"/>
<reference evidence="2" key="1">
    <citation type="submission" date="2013-04" db="EMBL/GenBank/DDBJ databases">
        <authorList>
            <person name="Harkins D.M."/>
            <person name="Durkin A.S."/>
            <person name="Selengut J.D."/>
            <person name="Sanka R."/>
            <person name="DePew J."/>
            <person name="Purushe J."/>
            <person name="Ahmed A."/>
            <person name="van der Linden H."/>
            <person name="Goris M.G.A."/>
            <person name="Hartskeerl R.A."/>
            <person name="Vinetz J.M."/>
            <person name="Sutton G.G."/>
            <person name="Nelson W.C."/>
            <person name="Fouts D.E."/>
        </authorList>
    </citation>
    <scope>NUCLEOTIDE SEQUENCE [LARGE SCALE GENOMIC DNA]</scope>
    <source>
        <strain evidence="2">BUT 6</strain>
    </source>
</reference>
<name>S3US85_9LEPT</name>
<keyword evidence="3" id="KW-1185">Reference proteome</keyword>
<sequence length="389" mass="43818">MKIWNFAVRPFWITLLLIGILLSCSKIRNWISGRNPKSGAVVVFHTGPVQAYREAEQLPLQTGSVLQPLDEIITNSGSIDIQTVEGQIIRVRPFSKLRLDSFQSNESRDVNLALRAGGVLIRTGKLRNNEGFRISAPTAIAAVRGTAFSFEIGEGELPKIKVYEGLVAMTLKLPMSQEITGEAIAQKPSLQKFQQFLSENEVVIAENEEASVKPKFEDLVQLVLTRIESNKGKNEILEIDEKEYVKSYSKNSIEISPQEKAELETLVSVDQEFIDQTLNSENKNESISLTDSIRKDHEKKLNSAFSKIESEAASKNLESEMEIHNFYNVLERVHKTDKTQLNGAIVTQIGDTLILHSPQGVFRLDKKDIDFVEYKNFQISTKKKVQNPR</sequence>
<accession>S3US85</accession>
<dbReference type="Proteomes" id="UP000014540">
    <property type="component" value="Unassembled WGS sequence"/>
</dbReference>
<protein>
    <submittedName>
        <fullName evidence="2">Sigma factor regulatory protein, FecR/PupR family</fullName>
    </submittedName>
</protein>
<evidence type="ECO:0000259" key="1">
    <source>
        <dbReference type="Pfam" id="PF04773"/>
    </source>
</evidence>
<evidence type="ECO:0000313" key="2">
    <source>
        <dbReference type="EMBL" id="EPG73266.1"/>
    </source>
</evidence>
<dbReference type="PANTHER" id="PTHR38731">
    <property type="entry name" value="LIPL45-RELATED LIPOPROTEIN-RELATED"/>
    <property type="match status" value="1"/>
</dbReference>
<dbReference type="OrthoDB" id="369729at2"/>
<dbReference type="Pfam" id="PF04773">
    <property type="entry name" value="FecR"/>
    <property type="match status" value="1"/>
</dbReference>
<comment type="caution">
    <text evidence="2">The sequence shown here is derived from an EMBL/GenBank/DDBJ whole genome shotgun (WGS) entry which is preliminary data.</text>
</comment>
<feature type="domain" description="FecR protein" evidence="1">
    <location>
        <begin position="71"/>
        <end position="167"/>
    </location>
</feature>
<dbReference type="PROSITE" id="PS51257">
    <property type="entry name" value="PROKAR_LIPOPROTEIN"/>
    <property type="match status" value="1"/>
</dbReference>
<dbReference type="Gene3D" id="2.60.120.1440">
    <property type="match status" value="1"/>
</dbReference>